<feature type="domain" description="EAL" evidence="1">
    <location>
        <begin position="401"/>
        <end position="654"/>
    </location>
</feature>
<keyword evidence="4" id="KW-1185">Reference proteome</keyword>
<name>A0A931CME1_9ACTN</name>
<dbReference type="InterPro" id="IPR035919">
    <property type="entry name" value="EAL_sf"/>
</dbReference>
<dbReference type="PANTHER" id="PTHR44757:SF2">
    <property type="entry name" value="BIOFILM ARCHITECTURE MAINTENANCE PROTEIN MBAA"/>
    <property type="match status" value="1"/>
</dbReference>
<comment type="caution">
    <text evidence="3">The sequence shown here is derived from an EMBL/GenBank/DDBJ whole genome shotgun (WGS) entry which is preliminary data.</text>
</comment>
<dbReference type="Pfam" id="PF00990">
    <property type="entry name" value="GGDEF"/>
    <property type="match status" value="1"/>
</dbReference>
<dbReference type="SMART" id="SM00052">
    <property type="entry name" value="EAL"/>
    <property type="match status" value="1"/>
</dbReference>
<dbReference type="PROSITE" id="PS50887">
    <property type="entry name" value="GGDEF"/>
    <property type="match status" value="1"/>
</dbReference>
<protein>
    <submittedName>
        <fullName evidence="3">EAL domain-containing protein</fullName>
    </submittedName>
</protein>
<feature type="domain" description="GGDEF" evidence="2">
    <location>
        <begin position="261"/>
        <end position="392"/>
    </location>
</feature>
<dbReference type="InterPro" id="IPR052155">
    <property type="entry name" value="Biofilm_reg_signaling"/>
</dbReference>
<organism evidence="3 4">
    <name type="scientific">Actinoplanes aureus</name>
    <dbReference type="NCBI Taxonomy" id="2792083"/>
    <lineage>
        <taxon>Bacteria</taxon>
        <taxon>Bacillati</taxon>
        <taxon>Actinomycetota</taxon>
        <taxon>Actinomycetes</taxon>
        <taxon>Micromonosporales</taxon>
        <taxon>Micromonosporaceae</taxon>
        <taxon>Actinoplanes</taxon>
    </lineage>
</organism>
<dbReference type="Gene3D" id="3.30.70.270">
    <property type="match status" value="1"/>
</dbReference>
<dbReference type="AlphaFoldDB" id="A0A931CME1"/>
<proteinExistence type="predicted"/>
<dbReference type="NCBIfam" id="TIGR00254">
    <property type="entry name" value="GGDEF"/>
    <property type="match status" value="1"/>
</dbReference>
<evidence type="ECO:0000259" key="2">
    <source>
        <dbReference type="PROSITE" id="PS50887"/>
    </source>
</evidence>
<reference evidence="3" key="1">
    <citation type="submission" date="2020-11" db="EMBL/GenBank/DDBJ databases">
        <title>Isolation and identification of active actinomycetes.</title>
        <authorList>
            <person name="Sun X."/>
        </authorList>
    </citation>
    <scope>NUCLEOTIDE SEQUENCE</scope>
    <source>
        <strain evidence="3">NEAU-A11</strain>
    </source>
</reference>
<dbReference type="PANTHER" id="PTHR44757">
    <property type="entry name" value="DIGUANYLATE CYCLASE DGCP"/>
    <property type="match status" value="1"/>
</dbReference>
<dbReference type="InterPro" id="IPR001633">
    <property type="entry name" value="EAL_dom"/>
</dbReference>
<evidence type="ECO:0000313" key="4">
    <source>
        <dbReference type="Proteomes" id="UP000598146"/>
    </source>
</evidence>
<evidence type="ECO:0000259" key="1">
    <source>
        <dbReference type="PROSITE" id="PS50883"/>
    </source>
</evidence>
<dbReference type="EMBL" id="JADQTO010000049">
    <property type="protein sequence ID" value="MBG0568968.1"/>
    <property type="molecule type" value="Genomic_DNA"/>
</dbReference>
<dbReference type="SUPFAM" id="SSF55073">
    <property type="entry name" value="Nucleotide cyclase"/>
    <property type="match status" value="1"/>
</dbReference>
<dbReference type="InterPro" id="IPR043128">
    <property type="entry name" value="Rev_trsase/Diguanyl_cyclase"/>
</dbReference>
<dbReference type="InterPro" id="IPR000160">
    <property type="entry name" value="GGDEF_dom"/>
</dbReference>
<dbReference type="CDD" id="cd01948">
    <property type="entry name" value="EAL"/>
    <property type="match status" value="1"/>
</dbReference>
<dbReference type="SUPFAM" id="SSF141868">
    <property type="entry name" value="EAL domain-like"/>
    <property type="match status" value="1"/>
</dbReference>
<evidence type="ECO:0000313" key="3">
    <source>
        <dbReference type="EMBL" id="MBG0568968.1"/>
    </source>
</evidence>
<dbReference type="CDD" id="cd01949">
    <property type="entry name" value="GGDEF"/>
    <property type="match status" value="1"/>
</dbReference>
<dbReference type="Gene3D" id="3.20.20.450">
    <property type="entry name" value="EAL domain"/>
    <property type="match status" value="1"/>
</dbReference>
<sequence>MSLRRARRRPRARTSSRLFATYAAASLVPVMALGAVMLQGYQHDAAEQGRAQGLAQAAVIAEMAIAPALNSGETTPSEGVTEGLTTAQLDRMQAATEHAVFRGSVLKLRLRSFTGRVVFSDDGSTSGGVPTSDPDFRAAAAGGSRATVISGRTEVIRVLQPLVASASGQSVGVLELYLPYQSIAEQSHAQVSRAWWRVGGALAALYLVLAVLAWSTTRSLSRYAARQEYQATHDALTGLPNRAAFRARAEQELKAAARGGDTGAVVLADLNRFKEVNDTLGHHAGDELLREVSARMRACLGTNDVLARLGGDEFALLLPGRDRAEAVALLEQLSDRISDEMVLDGVPLSIEASFGAALYPEHGMNLHDLKQRADSAMYQGKRGTANVVVYAGGETGHPHQWLVVQAELRHALERDELVLFYQPKIAVASGEISGVEALVRWQHPHRGLLPPGEFLPAAEHSGLIVPLTEWVLRRALADQTTWTEQGHDWPLSVNVSARNLEVPDFPRYVRDVLAATGAAPHRLTLEVTETALASDKGTVARTLTELGELGVGISVDDFGTGYTSLSHLRGLPITEIKIDRAFVADVARDPQSQAIVRSVIELAHGLGSRATAEGVETVEVSEWLAAAGCDEAQGYLFGRPAPWPQIAGAPLSEGAGR</sequence>
<dbReference type="SMART" id="SM00267">
    <property type="entry name" value="GGDEF"/>
    <property type="match status" value="1"/>
</dbReference>
<dbReference type="RefSeq" id="WP_196420736.1">
    <property type="nucleotide sequence ID" value="NZ_JADQTO010000049.1"/>
</dbReference>
<dbReference type="FunFam" id="3.30.70.270:FF:000001">
    <property type="entry name" value="Diguanylate cyclase domain protein"/>
    <property type="match status" value="1"/>
</dbReference>
<dbReference type="PROSITE" id="PS50883">
    <property type="entry name" value="EAL"/>
    <property type="match status" value="1"/>
</dbReference>
<dbReference type="Pfam" id="PF00563">
    <property type="entry name" value="EAL"/>
    <property type="match status" value="1"/>
</dbReference>
<gene>
    <name evidence="3" type="ORF">I4J89_46905</name>
</gene>
<dbReference type="Proteomes" id="UP000598146">
    <property type="component" value="Unassembled WGS sequence"/>
</dbReference>
<dbReference type="InterPro" id="IPR029787">
    <property type="entry name" value="Nucleotide_cyclase"/>
</dbReference>
<accession>A0A931CME1</accession>